<keyword evidence="3" id="KW-1185">Reference proteome</keyword>
<feature type="region of interest" description="Disordered" evidence="1">
    <location>
        <begin position="1"/>
        <end position="41"/>
    </location>
</feature>
<dbReference type="Gramene" id="FCD_00037636-RA">
    <property type="protein sequence ID" value="FCD_00037636-RA:cds"/>
    <property type="gene ID" value="FCD_00037636"/>
</dbReference>
<evidence type="ECO:0000313" key="2">
    <source>
        <dbReference type="EMBL" id="GMN63230.1"/>
    </source>
</evidence>
<accession>A0AA88J6B9</accession>
<dbReference type="EMBL" id="BTGU01000145">
    <property type="protein sequence ID" value="GMN63230.1"/>
    <property type="molecule type" value="Genomic_DNA"/>
</dbReference>
<dbReference type="Proteomes" id="UP001187192">
    <property type="component" value="Unassembled WGS sequence"/>
</dbReference>
<reference evidence="2" key="1">
    <citation type="submission" date="2023-07" db="EMBL/GenBank/DDBJ databases">
        <title>draft genome sequence of fig (Ficus carica).</title>
        <authorList>
            <person name="Takahashi T."/>
            <person name="Nishimura K."/>
        </authorList>
    </citation>
    <scope>NUCLEOTIDE SEQUENCE</scope>
</reference>
<proteinExistence type="predicted"/>
<organism evidence="2 3">
    <name type="scientific">Ficus carica</name>
    <name type="common">Common fig</name>
    <dbReference type="NCBI Taxonomy" id="3494"/>
    <lineage>
        <taxon>Eukaryota</taxon>
        <taxon>Viridiplantae</taxon>
        <taxon>Streptophyta</taxon>
        <taxon>Embryophyta</taxon>
        <taxon>Tracheophyta</taxon>
        <taxon>Spermatophyta</taxon>
        <taxon>Magnoliopsida</taxon>
        <taxon>eudicotyledons</taxon>
        <taxon>Gunneridae</taxon>
        <taxon>Pentapetalae</taxon>
        <taxon>rosids</taxon>
        <taxon>fabids</taxon>
        <taxon>Rosales</taxon>
        <taxon>Moraceae</taxon>
        <taxon>Ficeae</taxon>
        <taxon>Ficus</taxon>
    </lineage>
</organism>
<protein>
    <submittedName>
        <fullName evidence="2">Uncharacterized protein</fullName>
    </submittedName>
</protein>
<sequence>MAVDTVIGAEGEFGANLRSPSPLGSGHGHGHGHYFSGEPPR</sequence>
<name>A0AA88J6B9_FICCA</name>
<gene>
    <name evidence="2" type="ORF">TIFTF001_032314</name>
</gene>
<comment type="caution">
    <text evidence="2">The sequence shown here is derived from an EMBL/GenBank/DDBJ whole genome shotgun (WGS) entry which is preliminary data.</text>
</comment>
<evidence type="ECO:0000313" key="3">
    <source>
        <dbReference type="Proteomes" id="UP001187192"/>
    </source>
</evidence>
<dbReference type="AlphaFoldDB" id="A0AA88J6B9"/>
<evidence type="ECO:0000256" key="1">
    <source>
        <dbReference type="SAM" id="MobiDB-lite"/>
    </source>
</evidence>